<dbReference type="AlphaFoldDB" id="A0A9X1V335"/>
<organism evidence="2 3">
    <name type="scientific">Christiangramia lutea</name>
    <dbReference type="NCBI Taxonomy" id="1607951"/>
    <lineage>
        <taxon>Bacteria</taxon>
        <taxon>Pseudomonadati</taxon>
        <taxon>Bacteroidota</taxon>
        <taxon>Flavobacteriia</taxon>
        <taxon>Flavobacteriales</taxon>
        <taxon>Flavobacteriaceae</taxon>
        <taxon>Christiangramia</taxon>
    </lineage>
</organism>
<name>A0A9X1V335_9FLAO</name>
<dbReference type="RefSeq" id="WP_240713381.1">
    <property type="nucleotide sequence ID" value="NZ_JAKVTV010000002.1"/>
</dbReference>
<proteinExistence type="predicted"/>
<dbReference type="EMBL" id="JAKVTV010000002">
    <property type="protein sequence ID" value="MCH4823219.1"/>
    <property type="molecule type" value="Genomic_DNA"/>
</dbReference>
<dbReference type="InterPro" id="IPR022060">
    <property type="entry name" value="DUF3616"/>
</dbReference>
<evidence type="ECO:0000259" key="1">
    <source>
        <dbReference type="Pfam" id="PF12275"/>
    </source>
</evidence>
<keyword evidence="3" id="KW-1185">Reference proteome</keyword>
<protein>
    <submittedName>
        <fullName evidence="2">DUF3616 domain-containing protein</fullName>
    </submittedName>
</protein>
<sequence>MKPSQKKIAHKCLIQFEKGYSNMEDLRTEISSSLATENNLWLSYDEDAGIERLTATKRGYGYHKHYELFDFFDLPSDDGEADMEALAYQEPFLWFCGSMSLKRDSPSKEDPLKEQIESLSRIALDENRFSLGCIPCIKKDGSYELQKEAEFKGKTIRPLMLRGGTKSTELHNALMRDEHLEKFMMIPCKDNGFDIEGLAVFKERIFIGLRGPVLNGYAVILEISCKEFDGELILSKKNNEEKLYRKHFIDLSGMGIRELNITKNGDLYLLAGPTMDLDGTISIYKIKGGLPEEPGSVIHDPERLFDVARGAELEHGADKAEGMAFLPDGKLLITYDSPVAERLEGDTGVWMDCYDLD</sequence>
<evidence type="ECO:0000313" key="3">
    <source>
        <dbReference type="Proteomes" id="UP001139226"/>
    </source>
</evidence>
<accession>A0A9X1V335</accession>
<comment type="caution">
    <text evidence="2">The sequence shown here is derived from an EMBL/GenBank/DDBJ whole genome shotgun (WGS) entry which is preliminary data.</text>
</comment>
<evidence type="ECO:0000313" key="2">
    <source>
        <dbReference type="EMBL" id="MCH4823219.1"/>
    </source>
</evidence>
<reference evidence="2" key="1">
    <citation type="submission" date="2022-03" db="EMBL/GenBank/DDBJ databases">
        <title>Gramella crocea sp. nov., isolated from activated sludge of a seafood processing plant.</title>
        <authorList>
            <person name="Zhang X."/>
        </authorList>
    </citation>
    <scope>NUCLEOTIDE SEQUENCE</scope>
    <source>
        <strain evidence="2">YJ019</strain>
    </source>
</reference>
<feature type="domain" description="DUF3616" evidence="1">
    <location>
        <begin position="29"/>
        <end position="352"/>
    </location>
</feature>
<dbReference type="Pfam" id="PF12275">
    <property type="entry name" value="DUF3616"/>
    <property type="match status" value="1"/>
</dbReference>
<dbReference type="Proteomes" id="UP001139226">
    <property type="component" value="Unassembled WGS sequence"/>
</dbReference>
<gene>
    <name evidence="2" type="ORF">ML462_08530</name>
</gene>